<dbReference type="EC" id="2.7.7.65" evidence="2"/>
<accession>A0A4P7XJ72</accession>
<dbReference type="KEGG" id="hmi:soil367_08235"/>
<evidence type="ECO:0000313" key="5">
    <source>
        <dbReference type="Proteomes" id="UP000298049"/>
    </source>
</evidence>
<dbReference type="SUPFAM" id="SSF55073">
    <property type="entry name" value="Nucleotide cyclase"/>
    <property type="match status" value="1"/>
</dbReference>
<feature type="domain" description="GGDEF" evidence="3">
    <location>
        <begin position="176"/>
        <end position="310"/>
    </location>
</feature>
<name>A0A4P7XJ72_9ALTE</name>
<organism evidence="4 5">
    <name type="scientific">Hydrocarboniclastica marina</name>
    <dbReference type="NCBI Taxonomy" id="2259620"/>
    <lineage>
        <taxon>Bacteria</taxon>
        <taxon>Pseudomonadati</taxon>
        <taxon>Pseudomonadota</taxon>
        <taxon>Gammaproteobacteria</taxon>
        <taxon>Alteromonadales</taxon>
        <taxon>Alteromonadaceae</taxon>
        <taxon>Hydrocarboniclastica</taxon>
    </lineage>
</organism>
<dbReference type="Pfam" id="PF00990">
    <property type="entry name" value="GGDEF"/>
    <property type="match status" value="1"/>
</dbReference>
<evidence type="ECO:0000313" key="4">
    <source>
        <dbReference type="EMBL" id="QCF25907.1"/>
    </source>
</evidence>
<dbReference type="FunFam" id="3.30.70.270:FF:000001">
    <property type="entry name" value="Diguanylate cyclase domain protein"/>
    <property type="match status" value="1"/>
</dbReference>
<dbReference type="Proteomes" id="UP000298049">
    <property type="component" value="Chromosome"/>
</dbReference>
<dbReference type="EMBL" id="CP031093">
    <property type="protein sequence ID" value="QCF25907.1"/>
    <property type="molecule type" value="Genomic_DNA"/>
</dbReference>
<sequence>MAKLVSQDAQDRTKKAQLIAQHRELMNSWNNAQDVFTRLCRRLHSSLELDQCLAVFLEELRSIMAFNSFCYQHDQDHDSYVYTEGYGGQHNCQYNLALQGQSLGYLTINRRTRFAEEELAVLEQMIGILVFPLRNCWQHRQAWDAALTDSLTHLGNKRALLDALERSSTLSSRHGEPHALLLCDLDHFKQINDCHGHVFGDRVLCEIAHVIRCAIRSSDVAYRYGGEEFAVLLPHTNADDAMIVAERIRVAVEQHAIRHGELVVNVTTSSGVAEYHQQYASTANEFIAQADAALYQAKRDGRNKTCKAIFSQPALALSPVTN</sequence>
<dbReference type="SMART" id="SM00267">
    <property type="entry name" value="GGDEF"/>
    <property type="match status" value="1"/>
</dbReference>
<dbReference type="InterPro" id="IPR029787">
    <property type="entry name" value="Nucleotide_cyclase"/>
</dbReference>
<protein>
    <recommendedName>
        <fullName evidence="2">diguanylate cyclase</fullName>
        <ecNumber evidence="2">2.7.7.65</ecNumber>
    </recommendedName>
</protein>
<evidence type="ECO:0000259" key="3">
    <source>
        <dbReference type="PROSITE" id="PS50887"/>
    </source>
</evidence>
<dbReference type="OrthoDB" id="9812260at2"/>
<comment type="cofactor">
    <cofactor evidence="1">
        <name>Mg(2+)</name>
        <dbReference type="ChEBI" id="CHEBI:18420"/>
    </cofactor>
</comment>
<dbReference type="PANTHER" id="PTHR45138:SF6">
    <property type="entry name" value="DIGUANYLATE CYCLASE DGCN"/>
    <property type="match status" value="1"/>
</dbReference>
<dbReference type="PROSITE" id="PS50887">
    <property type="entry name" value="GGDEF"/>
    <property type="match status" value="1"/>
</dbReference>
<dbReference type="CDD" id="cd01949">
    <property type="entry name" value="GGDEF"/>
    <property type="match status" value="1"/>
</dbReference>
<gene>
    <name evidence="4" type="ORF">soil367_08235</name>
</gene>
<proteinExistence type="predicted"/>
<dbReference type="InterPro" id="IPR000160">
    <property type="entry name" value="GGDEF_dom"/>
</dbReference>
<dbReference type="NCBIfam" id="TIGR00254">
    <property type="entry name" value="GGDEF"/>
    <property type="match status" value="1"/>
</dbReference>
<dbReference type="Gene3D" id="3.30.70.270">
    <property type="match status" value="1"/>
</dbReference>
<dbReference type="PANTHER" id="PTHR45138">
    <property type="entry name" value="REGULATORY COMPONENTS OF SENSORY TRANSDUCTION SYSTEM"/>
    <property type="match status" value="1"/>
</dbReference>
<reference evidence="4 5" key="1">
    <citation type="submission" date="2018-07" db="EMBL/GenBank/DDBJ databases">
        <title>Marsedoiliclastica nanhaica gen. nov. sp. nov., a novel marine hydrocarbonoclastic bacterium isolated from an in-situ enriched hydrocarbon-degrading consortium in deep-sea sediment.</title>
        <authorList>
            <person name="Dong C."/>
            <person name="Ma T."/>
            <person name="Liu R."/>
            <person name="Shao Z."/>
        </authorList>
    </citation>
    <scope>NUCLEOTIDE SEQUENCE [LARGE SCALE GENOMIC DNA]</scope>
    <source>
        <strain evidence="5">soil36-7</strain>
    </source>
</reference>
<dbReference type="GO" id="GO:0052621">
    <property type="term" value="F:diguanylate cyclase activity"/>
    <property type="evidence" value="ECO:0007669"/>
    <property type="project" value="UniProtKB-EC"/>
</dbReference>
<dbReference type="RefSeq" id="WP_136548635.1">
    <property type="nucleotide sequence ID" value="NZ_CP031093.1"/>
</dbReference>
<dbReference type="GO" id="GO:0043709">
    <property type="term" value="P:cell adhesion involved in single-species biofilm formation"/>
    <property type="evidence" value="ECO:0007669"/>
    <property type="project" value="TreeGrafter"/>
</dbReference>
<dbReference type="AlphaFoldDB" id="A0A4P7XJ72"/>
<evidence type="ECO:0000256" key="2">
    <source>
        <dbReference type="ARBA" id="ARBA00012528"/>
    </source>
</evidence>
<dbReference type="InterPro" id="IPR050469">
    <property type="entry name" value="Diguanylate_Cyclase"/>
</dbReference>
<dbReference type="GO" id="GO:0005886">
    <property type="term" value="C:plasma membrane"/>
    <property type="evidence" value="ECO:0007669"/>
    <property type="project" value="TreeGrafter"/>
</dbReference>
<dbReference type="GO" id="GO:1902201">
    <property type="term" value="P:negative regulation of bacterial-type flagellum-dependent cell motility"/>
    <property type="evidence" value="ECO:0007669"/>
    <property type="project" value="TreeGrafter"/>
</dbReference>
<keyword evidence="5" id="KW-1185">Reference proteome</keyword>
<dbReference type="InterPro" id="IPR043128">
    <property type="entry name" value="Rev_trsase/Diguanyl_cyclase"/>
</dbReference>
<evidence type="ECO:0000256" key="1">
    <source>
        <dbReference type="ARBA" id="ARBA00001946"/>
    </source>
</evidence>